<feature type="compositionally biased region" description="Basic residues" evidence="6">
    <location>
        <begin position="41"/>
        <end position="58"/>
    </location>
</feature>
<dbReference type="InterPro" id="IPR007356">
    <property type="entry name" value="tRNA_m1G_MeTrfase_euk"/>
</dbReference>
<evidence type="ECO:0000256" key="4">
    <source>
        <dbReference type="ARBA" id="ARBA00022691"/>
    </source>
</evidence>
<dbReference type="EMBL" id="BRYB01001289">
    <property type="protein sequence ID" value="GMI22422.1"/>
    <property type="molecule type" value="Genomic_DNA"/>
</dbReference>
<evidence type="ECO:0000256" key="6">
    <source>
        <dbReference type="SAM" id="MobiDB-lite"/>
    </source>
</evidence>
<evidence type="ECO:0000256" key="5">
    <source>
        <dbReference type="ARBA" id="ARBA00048434"/>
    </source>
</evidence>
<evidence type="ECO:0000313" key="8">
    <source>
        <dbReference type="EMBL" id="GMI22422.1"/>
    </source>
</evidence>
<reference evidence="8 9" key="1">
    <citation type="journal article" date="2023" name="Commun. Biol.">
        <title>Genome analysis of Parmales, the sister group of diatoms, reveals the evolutionary specialization of diatoms from phago-mixotrophs to photoautotrophs.</title>
        <authorList>
            <person name="Ban H."/>
            <person name="Sato S."/>
            <person name="Yoshikawa S."/>
            <person name="Yamada K."/>
            <person name="Nakamura Y."/>
            <person name="Ichinomiya M."/>
            <person name="Sato N."/>
            <person name="Blanc-Mathieu R."/>
            <person name="Endo H."/>
            <person name="Kuwata A."/>
            <person name="Ogata H."/>
        </authorList>
    </citation>
    <scope>NUCLEOTIDE SEQUENCE [LARGE SCALE GENOMIC DNA]</scope>
</reference>
<dbReference type="PANTHER" id="PTHR13563">
    <property type="entry name" value="TRNA (GUANINE-9-) METHYLTRANSFERASE"/>
    <property type="match status" value="1"/>
</dbReference>
<dbReference type="EC" id="2.1.1.221" evidence="1"/>
<keyword evidence="4" id="KW-0949">S-adenosyl-L-methionine</keyword>
<evidence type="ECO:0000313" key="9">
    <source>
        <dbReference type="Proteomes" id="UP001165060"/>
    </source>
</evidence>
<dbReference type="PANTHER" id="PTHR13563:SF13">
    <property type="entry name" value="TRNA METHYLTRANSFERASE 10 HOMOLOG A"/>
    <property type="match status" value="1"/>
</dbReference>
<feature type="region of interest" description="Disordered" evidence="6">
    <location>
        <begin position="37"/>
        <end position="58"/>
    </location>
</feature>
<dbReference type="InterPro" id="IPR028564">
    <property type="entry name" value="MT_TRM10-typ"/>
</dbReference>
<dbReference type="Gene3D" id="3.40.1280.30">
    <property type="match status" value="1"/>
</dbReference>
<evidence type="ECO:0000256" key="3">
    <source>
        <dbReference type="ARBA" id="ARBA00022679"/>
    </source>
</evidence>
<evidence type="ECO:0000259" key="7">
    <source>
        <dbReference type="PROSITE" id="PS51675"/>
    </source>
</evidence>
<comment type="caution">
    <text evidence="8">The sequence shown here is derived from an EMBL/GenBank/DDBJ whole genome shotgun (WGS) entry which is preliminary data.</text>
</comment>
<dbReference type="PROSITE" id="PS51675">
    <property type="entry name" value="SAM_MT_TRM10"/>
    <property type="match status" value="1"/>
</dbReference>
<protein>
    <recommendedName>
        <fullName evidence="1">tRNA (guanine(9)-N(1))-methyltransferase</fullName>
        <ecNumber evidence="1">2.1.1.221</ecNumber>
    </recommendedName>
</protein>
<dbReference type="Proteomes" id="UP001165060">
    <property type="component" value="Unassembled WGS sequence"/>
</dbReference>
<accession>A0ABQ6M9Y4</accession>
<proteinExistence type="predicted"/>
<gene>
    <name evidence="8" type="ORF">TeGR_g13339</name>
</gene>
<feature type="domain" description="SAM-dependent MTase TRM10-type" evidence="7">
    <location>
        <begin position="90"/>
        <end position="155"/>
    </location>
</feature>
<organism evidence="8 9">
    <name type="scientific">Tetraparma gracilis</name>
    <dbReference type="NCBI Taxonomy" id="2962635"/>
    <lineage>
        <taxon>Eukaryota</taxon>
        <taxon>Sar</taxon>
        <taxon>Stramenopiles</taxon>
        <taxon>Ochrophyta</taxon>
        <taxon>Bolidophyceae</taxon>
        <taxon>Parmales</taxon>
        <taxon>Triparmaceae</taxon>
        <taxon>Tetraparma</taxon>
    </lineage>
</organism>
<keyword evidence="2" id="KW-0489">Methyltransferase</keyword>
<keyword evidence="3" id="KW-0808">Transferase</keyword>
<dbReference type="InterPro" id="IPR038459">
    <property type="entry name" value="MT_TRM10-typ_sf"/>
</dbReference>
<evidence type="ECO:0000256" key="1">
    <source>
        <dbReference type="ARBA" id="ARBA00012797"/>
    </source>
</evidence>
<name>A0ABQ6M9Y4_9STRA</name>
<evidence type="ECO:0000256" key="2">
    <source>
        <dbReference type="ARBA" id="ARBA00022603"/>
    </source>
</evidence>
<comment type="catalytic activity">
    <reaction evidence="5">
        <text>guanosine(9) in tRNA + S-adenosyl-L-methionine = N(1)-methylguanosine(9) in tRNA + S-adenosyl-L-homocysteine + H(+)</text>
        <dbReference type="Rhea" id="RHEA:43156"/>
        <dbReference type="Rhea" id="RHEA-COMP:10367"/>
        <dbReference type="Rhea" id="RHEA-COMP:10368"/>
        <dbReference type="ChEBI" id="CHEBI:15378"/>
        <dbReference type="ChEBI" id="CHEBI:57856"/>
        <dbReference type="ChEBI" id="CHEBI:59789"/>
        <dbReference type="ChEBI" id="CHEBI:73542"/>
        <dbReference type="ChEBI" id="CHEBI:74269"/>
        <dbReference type="EC" id="2.1.1.221"/>
    </reaction>
</comment>
<sequence>MDMPGPSHVPGKPFTCPSGVLYPSKKAFKKHQKALALAESHRRRKEREKAGRREKRTRHIEEQRLLGRDVLAEEAAALAAAAARAGPSKTARRTAERMATAASRFTIAIDMSFDARMTAKERGSLARQVSHSYAFNRRSGRPVNLAVADLEEGSE</sequence>
<keyword evidence="9" id="KW-1185">Reference proteome</keyword>